<evidence type="ECO:0000313" key="1">
    <source>
        <dbReference type="EMBL" id="CAB4129700.1"/>
    </source>
</evidence>
<protein>
    <submittedName>
        <fullName evidence="1">Uncharacterized protein</fullName>
    </submittedName>
</protein>
<sequence>MSTTLSKLKELASQKLARDEQLTEHIVKTASGYRLVSKTTGKNLGDFTTLKAAKQHEREVQAFKHMKQ</sequence>
<dbReference type="EMBL" id="LR796237">
    <property type="protein sequence ID" value="CAB4129700.1"/>
    <property type="molecule type" value="Genomic_DNA"/>
</dbReference>
<name>A0A6J5L9Z0_9CAUD</name>
<accession>A0A6J5L9Z0</accession>
<organism evidence="1">
    <name type="scientific">uncultured Caudovirales phage</name>
    <dbReference type="NCBI Taxonomy" id="2100421"/>
    <lineage>
        <taxon>Viruses</taxon>
        <taxon>Duplodnaviria</taxon>
        <taxon>Heunggongvirae</taxon>
        <taxon>Uroviricota</taxon>
        <taxon>Caudoviricetes</taxon>
        <taxon>Peduoviridae</taxon>
        <taxon>Maltschvirus</taxon>
        <taxon>Maltschvirus maltsch</taxon>
    </lineage>
</organism>
<reference evidence="1" key="1">
    <citation type="submission" date="2020-04" db="EMBL/GenBank/DDBJ databases">
        <authorList>
            <person name="Chiriac C."/>
            <person name="Salcher M."/>
            <person name="Ghai R."/>
            <person name="Kavagutti S V."/>
        </authorList>
    </citation>
    <scope>NUCLEOTIDE SEQUENCE</scope>
</reference>
<gene>
    <name evidence="1" type="ORF">UFOVP116_86</name>
</gene>
<proteinExistence type="predicted"/>